<keyword evidence="2" id="KW-1185">Reference proteome</keyword>
<reference evidence="1 2" key="1">
    <citation type="submission" date="2024-02" db="EMBL/GenBank/DDBJ databases">
        <authorList>
            <person name="Chen Y."/>
            <person name="Shah S."/>
            <person name="Dougan E. K."/>
            <person name="Thang M."/>
            <person name="Chan C."/>
        </authorList>
    </citation>
    <scope>NUCLEOTIDE SEQUENCE [LARGE SCALE GENOMIC DNA]</scope>
</reference>
<sequence>MQPGAQPNKLCAISVRSPTNQFQTAAGRSRRASKKSVILLSHITQSQRASLLLLIEATGMSRTVGEFVVVKLPISRTMHHSSGSFSCRILPSLLNRGSKESFLHPCCILPMLLGDGQQQAARHAVDSSGRTHSGGYLTEQPGAALPFHFPKDWFDFNVIPKAVAEVCPPLQSQEASLVQTTLKQCWWFCRDKCIGLCGLYVSRLGLRSVKMGLFASKLCQPNFSCVVGTESVQA</sequence>
<name>A0ABP0K9V6_9DINO</name>
<evidence type="ECO:0000313" key="1">
    <source>
        <dbReference type="EMBL" id="CAK9023165.1"/>
    </source>
</evidence>
<protein>
    <submittedName>
        <fullName evidence="1">Uncharacterized protein</fullName>
    </submittedName>
</protein>
<dbReference type="Proteomes" id="UP001642484">
    <property type="component" value="Unassembled WGS sequence"/>
</dbReference>
<evidence type="ECO:0000313" key="2">
    <source>
        <dbReference type="Proteomes" id="UP001642484"/>
    </source>
</evidence>
<gene>
    <name evidence="1" type="ORF">CCMP2556_LOCUS15120</name>
</gene>
<comment type="caution">
    <text evidence="1">The sequence shown here is derived from an EMBL/GenBank/DDBJ whole genome shotgun (WGS) entry which is preliminary data.</text>
</comment>
<accession>A0ABP0K9V6</accession>
<proteinExistence type="predicted"/>
<organism evidence="1 2">
    <name type="scientific">Durusdinium trenchii</name>
    <dbReference type="NCBI Taxonomy" id="1381693"/>
    <lineage>
        <taxon>Eukaryota</taxon>
        <taxon>Sar</taxon>
        <taxon>Alveolata</taxon>
        <taxon>Dinophyceae</taxon>
        <taxon>Suessiales</taxon>
        <taxon>Symbiodiniaceae</taxon>
        <taxon>Durusdinium</taxon>
    </lineage>
</organism>
<dbReference type="EMBL" id="CAXAMN010007869">
    <property type="protein sequence ID" value="CAK9023165.1"/>
    <property type="molecule type" value="Genomic_DNA"/>
</dbReference>